<dbReference type="GO" id="GO:0046983">
    <property type="term" value="F:protein dimerization activity"/>
    <property type="evidence" value="ECO:0007669"/>
    <property type="project" value="InterPro"/>
</dbReference>
<proteinExistence type="predicted"/>
<keyword evidence="3" id="KW-1185">Reference proteome</keyword>
<dbReference type="AlphaFoldDB" id="A0A6G0ST59"/>
<protein>
    <recommendedName>
        <fullName evidence="1">HAT C-terminal dimerisation domain-containing protein</fullName>
    </recommendedName>
</protein>
<dbReference type="EMBL" id="VYZN01002866">
    <property type="protein sequence ID" value="KAE9521452.1"/>
    <property type="molecule type" value="Genomic_DNA"/>
</dbReference>
<dbReference type="InterPro" id="IPR008906">
    <property type="entry name" value="HATC_C_dom"/>
</dbReference>
<name>A0A6G0ST59_APHGL</name>
<organism evidence="2 3">
    <name type="scientific">Aphis glycines</name>
    <name type="common">Soybean aphid</name>
    <dbReference type="NCBI Taxonomy" id="307491"/>
    <lineage>
        <taxon>Eukaryota</taxon>
        <taxon>Metazoa</taxon>
        <taxon>Ecdysozoa</taxon>
        <taxon>Arthropoda</taxon>
        <taxon>Hexapoda</taxon>
        <taxon>Insecta</taxon>
        <taxon>Pterygota</taxon>
        <taxon>Neoptera</taxon>
        <taxon>Paraneoptera</taxon>
        <taxon>Hemiptera</taxon>
        <taxon>Sternorrhyncha</taxon>
        <taxon>Aphidomorpha</taxon>
        <taxon>Aphidoidea</taxon>
        <taxon>Aphididae</taxon>
        <taxon>Aphidini</taxon>
        <taxon>Aphis</taxon>
        <taxon>Aphis</taxon>
    </lineage>
</organism>
<dbReference type="PANTHER" id="PTHR45913">
    <property type="entry name" value="EPM2A-INTERACTING PROTEIN 1"/>
    <property type="match status" value="1"/>
</dbReference>
<evidence type="ECO:0000259" key="1">
    <source>
        <dbReference type="Pfam" id="PF05699"/>
    </source>
</evidence>
<dbReference type="SUPFAM" id="SSF53098">
    <property type="entry name" value="Ribonuclease H-like"/>
    <property type="match status" value="1"/>
</dbReference>
<evidence type="ECO:0000313" key="2">
    <source>
        <dbReference type="EMBL" id="KAE9521452.1"/>
    </source>
</evidence>
<gene>
    <name evidence="2" type="ORF">AGLY_018152</name>
</gene>
<reference evidence="2 3" key="1">
    <citation type="submission" date="2019-08" db="EMBL/GenBank/DDBJ databases">
        <title>The genome of the soybean aphid Biotype 1, its phylome, world population structure and adaptation to the North American continent.</title>
        <authorList>
            <person name="Giordano R."/>
            <person name="Donthu R.K."/>
            <person name="Hernandez A.G."/>
            <person name="Wright C.L."/>
            <person name="Zimin A.V."/>
        </authorList>
    </citation>
    <scope>NUCLEOTIDE SEQUENCE [LARGE SCALE GENOMIC DNA]</scope>
    <source>
        <tissue evidence="2">Whole aphids</tissue>
    </source>
</reference>
<sequence length="683" mass="78711">MPPKRKYNDEYITFGFTDITVNKEVRPQCVICTTVLSNDALKPAKLERHLKTVHPNFSDRSREFFEGKKENFKKMKLGTSGTRFETSEKVLHTSYEISLLIAKSKKPHTIGETLIKPCLLKATEEILGKEAAKKMQDIPLSNNTVKSRIANMSQDIEEQLIWLIKKSPWFALQCDESTDVAQCCQLLIFVRFLSGDNTIKEELLLSQVLETTSRGVDVMKIILDYFEKHKLMWENLAGFCTDGAPAMLGSRSGLATLVKQKNPTTLTTHCIIHRQALASKTLPKDLAFAMKISIQLVNAVKNSALNTRVFQKLCANMDAEHETLLFHTETRWLSKGNMLARLFELREELKVFLIDKGMNYLHEQLCEPKIEMQIAYLSDIFSHLNHLNLQLQGSGNVKLEGSANIFVFEDKVRAFVCKINLWIDKTQVKNYSVFPTLRVLIDDEHYKCFTEDIQHNVLEHLRVLKEEFTRYFPEYGVVDTDVVKKLIRNPFTVEVNNVQEEMQEELIDLQNDSNLKSSFEYSTNLEEFWCKKAMGYPNIRQTALRFLMVFSTTYLCEQGFSSLLSIKNKQRNRLNPSDDMRLALSNSIVPRISQLTPVENTAVDYWTIAHYKCAKIANVALQDRWKHAECSLKISLTGQHPDDLTTAKEMVTLIQSVFDKMMRQSQQEAYQTQTKKNKLIKYM</sequence>
<comment type="caution">
    <text evidence="2">The sequence shown here is derived from an EMBL/GenBank/DDBJ whole genome shotgun (WGS) entry which is preliminary data.</text>
</comment>
<dbReference type="Proteomes" id="UP000475862">
    <property type="component" value="Unassembled WGS sequence"/>
</dbReference>
<dbReference type="Pfam" id="PF05699">
    <property type="entry name" value="Dimer_Tnp_hAT"/>
    <property type="match status" value="1"/>
</dbReference>
<dbReference type="PANTHER" id="PTHR45913:SF19">
    <property type="entry name" value="LOW QUALITY PROTEIN: ZINC FINGER BED DOMAIN-CONTAINING PROTEIN 5-LIKE"/>
    <property type="match status" value="1"/>
</dbReference>
<dbReference type="InterPro" id="IPR012337">
    <property type="entry name" value="RNaseH-like_sf"/>
</dbReference>
<evidence type="ECO:0000313" key="3">
    <source>
        <dbReference type="Proteomes" id="UP000475862"/>
    </source>
</evidence>
<accession>A0A6G0ST59</accession>
<dbReference type="OrthoDB" id="6580598at2759"/>
<feature type="domain" description="HAT C-terminal dimerisation" evidence="1">
    <location>
        <begin position="522"/>
        <end position="582"/>
    </location>
</feature>